<dbReference type="GO" id="GO:0072583">
    <property type="term" value="P:clathrin-dependent endocytosis"/>
    <property type="evidence" value="ECO:0007669"/>
    <property type="project" value="InterPro"/>
</dbReference>
<dbReference type="Pfam" id="PF07651">
    <property type="entry name" value="ANTH"/>
    <property type="match status" value="1"/>
</dbReference>
<reference evidence="2 3" key="1">
    <citation type="journal article" date="2014" name="Agronomy (Basel)">
        <title>A Draft Genome Sequence for Ensete ventricosum, the Drought-Tolerant Tree Against Hunger.</title>
        <authorList>
            <person name="Harrison J."/>
            <person name="Moore K.A."/>
            <person name="Paszkiewicz K."/>
            <person name="Jones T."/>
            <person name="Grant M."/>
            <person name="Ambacheew D."/>
            <person name="Muzemil S."/>
            <person name="Studholme D.J."/>
        </authorList>
    </citation>
    <scope>NUCLEOTIDE SEQUENCE [LARGE SCALE GENOMIC DNA]</scope>
</reference>
<organism evidence="2 3">
    <name type="scientific">Ensete ventricosum</name>
    <name type="common">Abyssinian banana</name>
    <name type="synonym">Musa ensete</name>
    <dbReference type="NCBI Taxonomy" id="4639"/>
    <lineage>
        <taxon>Eukaryota</taxon>
        <taxon>Viridiplantae</taxon>
        <taxon>Streptophyta</taxon>
        <taxon>Embryophyta</taxon>
        <taxon>Tracheophyta</taxon>
        <taxon>Spermatophyta</taxon>
        <taxon>Magnoliopsida</taxon>
        <taxon>Liliopsida</taxon>
        <taxon>Zingiberales</taxon>
        <taxon>Musaceae</taxon>
        <taxon>Ensete</taxon>
    </lineage>
</organism>
<dbReference type="InterPro" id="IPR045192">
    <property type="entry name" value="AP180-like"/>
</dbReference>
<dbReference type="GO" id="GO:0032050">
    <property type="term" value="F:clathrin heavy chain binding"/>
    <property type="evidence" value="ECO:0007669"/>
    <property type="project" value="TreeGrafter"/>
</dbReference>
<dbReference type="SUPFAM" id="SSF89009">
    <property type="entry name" value="GAT-like domain"/>
    <property type="match status" value="1"/>
</dbReference>
<dbReference type="AlphaFoldDB" id="A0A426Y0Q9"/>
<dbReference type="PANTHER" id="PTHR22951:SF89">
    <property type="entry name" value="OS05G0549000 PROTEIN"/>
    <property type="match status" value="1"/>
</dbReference>
<dbReference type="GO" id="GO:0030136">
    <property type="term" value="C:clathrin-coated vesicle"/>
    <property type="evidence" value="ECO:0007669"/>
    <property type="project" value="InterPro"/>
</dbReference>
<dbReference type="EMBL" id="AMZH03015872">
    <property type="protein sequence ID" value="RRT45377.1"/>
    <property type="molecule type" value="Genomic_DNA"/>
</dbReference>
<dbReference type="GO" id="GO:0000149">
    <property type="term" value="F:SNARE binding"/>
    <property type="evidence" value="ECO:0007669"/>
    <property type="project" value="TreeGrafter"/>
</dbReference>
<protein>
    <recommendedName>
        <fullName evidence="1">AP180 N-terminal homology (ANTH) domain-containing protein</fullName>
    </recommendedName>
</protein>
<feature type="domain" description="AP180 N-terminal homology (ANTH)" evidence="1">
    <location>
        <begin position="1"/>
        <end position="39"/>
    </location>
</feature>
<dbReference type="Proteomes" id="UP000287651">
    <property type="component" value="Unassembled WGS sequence"/>
</dbReference>
<evidence type="ECO:0000259" key="1">
    <source>
        <dbReference type="Pfam" id="PF07651"/>
    </source>
</evidence>
<dbReference type="GO" id="GO:0005545">
    <property type="term" value="F:1-phosphatidylinositol binding"/>
    <property type="evidence" value="ECO:0007669"/>
    <property type="project" value="InterPro"/>
</dbReference>
<comment type="caution">
    <text evidence="2">The sequence shown here is derived from an EMBL/GenBank/DDBJ whole genome shotgun (WGS) entry which is preliminary data.</text>
</comment>
<name>A0A426Y0Q9_ENSVE</name>
<sequence length="98" mass="10557">PEGAAISNYVVQYALALVLKESFKIYCAINDGIINLVDKPPQSFLATMEEYIREAPRVVAISREPLGLNETNSYASAIEDTNALALAIVPAGMFGNLP</sequence>
<gene>
    <name evidence="2" type="ORF">B296_00055176</name>
</gene>
<dbReference type="GO" id="GO:0048268">
    <property type="term" value="P:clathrin coat assembly"/>
    <property type="evidence" value="ECO:0007669"/>
    <property type="project" value="InterPro"/>
</dbReference>
<feature type="non-terminal residue" evidence="2">
    <location>
        <position position="1"/>
    </location>
</feature>
<dbReference type="GO" id="GO:0005546">
    <property type="term" value="F:phosphatidylinositol-4,5-bisphosphate binding"/>
    <property type="evidence" value="ECO:0007669"/>
    <property type="project" value="TreeGrafter"/>
</dbReference>
<dbReference type="Gene3D" id="1.20.58.150">
    <property type="entry name" value="ANTH domain"/>
    <property type="match status" value="1"/>
</dbReference>
<dbReference type="InterPro" id="IPR014712">
    <property type="entry name" value="ANTH_dom_sf"/>
</dbReference>
<dbReference type="InterPro" id="IPR011417">
    <property type="entry name" value="ANTH_dom"/>
</dbReference>
<dbReference type="GO" id="GO:0006900">
    <property type="term" value="P:vesicle budding from membrane"/>
    <property type="evidence" value="ECO:0007669"/>
    <property type="project" value="TreeGrafter"/>
</dbReference>
<accession>A0A426Y0Q9</accession>
<evidence type="ECO:0000313" key="2">
    <source>
        <dbReference type="EMBL" id="RRT45377.1"/>
    </source>
</evidence>
<evidence type="ECO:0000313" key="3">
    <source>
        <dbReference type="Proteomes" id="UP000287651"/>
    </source>
</evidence>
<dbReference type="PANTHER" id="PTHR22951">
    <property type="entry name" value="CLATHRIN ASSEMBLY PROTEIN"/>
    <property type="match status" value="1"/>
</dbReference>
<dbReference type="GO" id="GO:0005905">
    <property type="term" value="C:clathrin-coated pit"/>
    <property type="evidence" value="ECO:0007669"/>
    <property type="project" value="TreeGrafter"/>
</dbReference>
<proteinExistence type="predicted"/>